<accession>A0A9P8Q3C6</accession>
<dbReference type="EMBL" id="JAEUBG010003112">
    <property type="protein sequence ID" value="KAH3683477.1"/>
    <property type="molecule type" value="Genomic_DNA"/>
</dbReference>
<gene>
    <name evidence="2" type="ORF">WICPIJ_005561</name>
</gene>
<organism evidence="2 3">
    <name type="scientific">Wickerhamomyces pijperi</name>
    <name type="common">Yeast</name>
    <name type="synonym">Pichia pijperi</name>
    <dbReference type="NCBI Taxonomy" id="599730"/>
    <lineage>
        <taxon>Eukaryota</taxon>
        <taxon>Fungi</taxon>
        <taxon>Dikarya</taxon>
        <taxon>Ascomycota</taxon>
        <taxon>Saccharomycotina</taxon>
        <taxon>Saccharomycetes</taxon>
        <taxon>Phaffomycetales</taxon>
        <taxon>Wickerhamomycetaceae</taxon>
        <taxon>Wickerhamomyces</taxon>
    </lineage>
</organism>
<proteinExistence type="predicted"/>
<dbReference type="Proteomes" id="UP000774326">
    <property type="component" value="Unassembled WGS sequence"/>
</dbReference>
<dbReference type="AlphaFoldDB" id="A0A9P8Q3C6"/>
<evidence type="ECO:0000313" key="3">
    <source>
        <dbReference type="Proteomes" id="UP000774326"/>
    </source>
</evidence>
<evidence type="ECO:0000313" key="2">
    <source>
        <dbReference type="EMBL" id="KAH3683477.1"/>
    </source>
</evidence>
<protein>
    <submittedName>
        <fullName evidence="2">Uncharacterized protein</fullName>
    </submittedName>
</protein>
<keyword evidence="3" id="KW-1185">Reference proteome</keyword>
<comment type="caution">
    <text evidence="2">The sequence shown here is derived from an EMBL/GenBank/DDBJ whole genome shotgun (WGS) entry which is preliminary data.</text>
</comment>
<reference evidence="2" key="2">
    <citation type="submission" date="2021-01" db="EMBL/GenBank/DDBJ databases">
        <authorList>
            <person name="Schikora-Tamarit M.A."/>
        </authorList>
    </citation>
    <scope>NUCLEOTIDE SEQUENCE</scope>
    <source>
        <strain evidence="2">CBS2887</strain>
    </source>
</reference>
<sequence>MEDSVDGLDVQSTGRLHNDKTQDTNFGEQPNKEHHNDHHVDANVFPIREGIAESPFNPEGQPDIGEHITESSECDTEQKNKMNAYTKWTLPGLEVFHVQAEWDRVHGDFFVVV</sequence>
<reference evidence="2" key="1">
    <citation type="journal article" date="2021" name="Open Biol.">
        <title>Shared evolutionary footprints suggest mitochondrial oxidative damage underlies multiple complex I losses in fungi.</title>
        <authorList>
            <person name="Schikora-Tamarit M.A."/>
            <person name="Marcet-Houben M."/>
            <person name="Nosek J."/>
            <person name="Gabaldon T."/>
        </authorList>
    </citation>
    <scope>NUCLEOTIDE SEQUENCE</scope>
    <source>
        <strain evidence="2">CBS2887</strain>
    </source>
</reference>
<name>A0A9P8Q3C6_WICPI</name>
<evidence type="ECO:0000256" key="1">
    <source>
        <dbReference type="SAM" id="MobiDB-lite"/>
    </source>
</evidence>
<feature type="region of interest" description="Disordered" evidence="1">
    <location>
        <begin position="1"/>
        <end position="37"/>
    </location>
</feature>